<keyword evidence="3" id="KW-1185">Reference proteome</keyword>
<feature type="compositionally biased region" description="Polar residues" evidence="1">
    <location>
        <begin position="12"/>
        <end position="24"/>
    </location>
</feature>
<comment type="caution">
    <text evidence="2">The sequence shown here is derived from an EMBL/GenBank/DDBJ whole genome shotgun (WGS) entry which is preliminary data.</text>
</comment>
<name>A0ABR4B340_9LECA</name>
<dbReference type="Proteomes" id="UP001590951">
    <property type="component" value="Unassembled WGS sequence"/>
</dbReference>
<sequence>MTPKRSQDEDNTNGTNEDSASGSNKKTKKNLRIITYDARSPLKTSYVKFDTAHYTKYDPKKENIGNLGPSTFSKFSDYDELTLFSVTPITDYKIIPRGGVVRLDDYTVAIIAANTGVKERST</sequence>
<feature type="region of interest" description="Disordered" evidence="1">
    <location>
        <begin position="1"/>
        <end position="27"/>
    </location>
</feature>
<accession>A0ABR4B340</accession>
<evidence type="ECO:0000313" key="2">
    <source>
        <dbReference type="EMBL" id="KAL2051289.1"/>
    </source>
</evidence>
<proteinExistence type="predicted"/>
<dbReference type="EMBL" id="JBHFEH010000037">
    <property type="protein sequence ID" value="KAL2051289.1"/>
    <property type="molecule type" value="Genomic_DNA"/>
</dbReference>
<protein>
    <submittedName>
        <fullName evidence="2">Uncharacterized protein</fullName>
    </submittedName>
</protein>
<gene>
    <name evidence="2" type="ORF">ABVK25_008538</name>
</gene>
<organism evidence="2 3">
    <name type="scientific">Lepraria finkii</name>
    <dbReference type="NCBI Taxonomy" id="1340010"/>
    <lineage>
        <taxon>Eukaryota</taxon>
        <taxon>Fungi</taxon>
        <taxon>Dikarya</taxon>
        <taxon>Ascomycota</taxon>
        <taxon>Pezizomycotina</taxon>
        <taxon>Lecanoromycetes</taxon>
        <taxon>OSLEUM clade</taxon>
        <taxon>Lecanoromycetidae</taxon>
        <taxon>Lecanorales</taxon>
        <taxon>Lecanorineae</taxon>
        <taxon>Stereocaulaceae</taxon>
        <taxon>Lepraria</taxon>
    </lineage>
</organism>
<reference evidence="2 3" key="1">
    <citation type="submission" date="2024-09" db="EMBL/GenBank/DDBJ databases">
        <title>Rethinking Asexuality: The Enigmatic Case of Functional Sexual Genes in Lepraria (Stereocaulaceae).</title>
        <authorList>
            <person name="Doellman M."/>
            <person name="Sun Y."/>
            <person name="Barcenas-Pena A."/>
            <person name="Lumbsch H.T."/>
            <person name="Grewe F."/>
        </authorList>
    </citation>
    <scope>NUCLEOTIDE SEQUENCE [LARGE SCALE GENOMIC DNA]</scope>
    <source>
        <strain evidence="2 3">Grewe 0041</strain>
    </source>
</reference>
<evidence type="ECO:0000313" key="3">
    <source>
        <dbReference type="Proteomes" id="UP001590951"/>
    </source>
</evidence>
<evidence type="ECO:0000256" key="1">
    <source>
        <dbReference type="SAM" id="MobiDB-lite"/>
    </source>
</evidence>